<dbReference type="RefSeq" id="WP_341983980.1">
    <property type="nucleotide sequence ID" value="NZ_JBBYAF010000022.1"/>
</dbReference>
<protein>
    <submittedName>
        <fullName evidence="1">Uncharacterized protein</fullName>
    </submittedName>
</protein>
<name>A0ABU9KAB9_9BACI</name>
<dbReference type="InterPro" id="IPR044894">
    <property type="entry name" value="TubC_N_sf"/>
</dbReference>
<evidence type="ECO:0000313" key="2">
    <source>
        <dbReference type="Proteomes" id="UP001389717"/>
    </source>
</evidence>
<comment type="caution">
    <text evidence="1">The sequence shown here is derived from an EMBL/GenBank/DDBJ whole genome shotgun (WGS) entry which is preliminary data.</text>
</comment>
<gene>
    <name evidence="1" type="ORF">AAEO50_12260</name>
</gene>
<keyword evidence="2" id="KW-1185">Reference proteome</keyword>
<accession>A0ABU9KAB9</accession>
<proteinExistence type="predicted"/>
<dbReference type="EMBL" id="JBBYAF010000022">
    <property type="protein sequence ID" value="MEL3973050.1"/>
    <property type="molecule type" value="Genomic_DNA"/>
</dbReference>
<sequence>MNELIQSAESIGCPLSLEGERIKVEGISRLPASLLERIKEHKAQIVETLKNDQEARNRGFMVGVPGEIYTKSLHHKSNVYVEKIGDQWEAWRETYQKGKTVSTKVIMTGNTLEYVLVKVSQYFDYMEKKRHERGSVK</sequence>
<dbReference type="Gene3D" id="1.10.10.1830">
    <property type="entry name" value="Non-ribosomal peptide synthase, adenylation domain"/>
    <property type="match status" value="1"/>
</dbReference>
<evidence type="ECO:0000313" key="1">
    <source>
        <dbReference type="EMBL" id="MEL3973050.1"/>
    </source>
</evidence>
<organism evidence="1 2">
    <name type="scientific">Rossellomorea oryzaecorticis</name>
    <dbReference type="NCBI Taxonomy" id="1396505"/>
    <lineage>
        <taxon>Bacteria</taxon>
        <taxon>Bacillati</taxon>
        <taxon>Bacillota</taxon>
        <taxon>Bacilli</taxon>
        <taxon>Bacillales</taxon>
        <taxon>Bacillaceae</taxon>
        <taxon>Rossellomorea</taxon>
    </lineage>
</organism>
<reference evidence="1 2" key="1">
    <citation type="submission" date="2024-04" db="EMBL/GenBank/DDBJ databases">
        <title>Bacillus oryzaecorticis sp. nov., a moderately halophilic bacterium isolated from rice husks.</title>
        <authorList>
            <person name="Zhu H.-S."/>
        </authorList>
    </citation>
    <scope>NUCLEOTIDE SEQUENCE [LARGE SCALE GENOMIC DNA]</scope>
    <source>
        <strain evidence="1 2">ZC255</strain>
    </source>
</reference>
<dbReference type="Proteomes" id="UP001389717">
    <property type="component" value="Unassembled WGS sequence"/>
</dbReference>